<reference evidence="1 2" key="1">
    <citation type="journal article" date="2020" name="Cell">
        <title>Large-Scale Comparative Analyses of Tick Genomes Elucidate Their Genetic Diversity and Vector Capacities.</title>
        <authorList>
            <consortium name="Tick Genome and Microbiome Consortium (TIGMIC)"/>
            <person name="Jia N."/>
            <person name="Wang J."/>
            <person name="Shi W."/>
            <person name="Du L."/>
            <person name="Sun Y."/>
            <person name="Zhan W."/>
            <person name="Jiang J.F."/>
            <person name="Wang Q."/>
            <person name="Zhang B."/>
            <person name="Ji P."/>
            <person name="Bell-Sakyi L."/>
            <person name="Cui X.M."/>
            <person name="Yuan T.T."/>
            <person name="Jiang B.G."/>
            <person name="Yang W.F."/>
            <person name="Lam T.T."/>
            <person name="Chang Q.C."/>
            <person name="Ding S.J."/>
            <person name="Wang X.J."/>
            <person name="Zhu J.G."/>
            <person name="Ruan X.D."/>
            <person name="Zhao L."/>
            <person name="Wei J.T."/>
            <person name="Ye R.Z."/>
            <person name="Que T.C."/>
            <person name="Du C.H."/>
            <person name="Zhou Y.H."/>
            <person name="Cheng J.X."/>
            <person name="Dai P.F."/>
            <person name="Guo W.B."/>
            <person name="Han X.H."/>
            <person name="Huang E.J."/>
            <person name="Li L.F."/>
            <person name="Wei W."/>
            <person name="Gao Y.C."/>
            <person name="Liu J.Z."/>
            <person name="Shao H.Z."/>
            <person name="Wang X."/>
            <person name="Wang C.C."/>
            <person name="Yang T.C."/>
            <person name="Huo Q.B."/>
            <person name="Li W."/>
            <person name="Chen H.Y."/>
            <person name="Chen S.E."/>
            <person name="Zhou L.G."/>
            <person name="Ni X.B."/>
            <person name="Tian J.H."/>
            <person name="Sheng Y."/>
            <person name="Liu T."/>
            <person name="Pan Y.S."/>
            <person name="Xia L.Y."/>
            <person name="Li J."/>
            <person name="Zhao F."/>
            <person name="Cao W.C."/>
        </authorList>
    </citation>
    <scope>NUCLEOTIDE SEQUENCE [LARGE SCALE GENOMIC DNA]</scope>
    <source>
        <strain evidence="1">Iper-2018</strain>
    </source>
</reference>
<gene>
    <name evidence="1" type="ORF">HPB47_015173</name>
</gene>
<protein>
    <submittedName>
        <fullName evidence="1">Uncharacterized protein</fullName>
    </submittedName>
</protein>
<name>A0AC60QU73_IXOPE</name>
<accession>A0AC60QU73</accession>
<organism evidence="1 2">
    <name type="scientific">Ixodes persulcatus</name>
    <name type="common">Taiga tick</name>
    <dbReference type="NCBI Taxonomy" id="34615"/>
    <lineage>
        <taxon>Eukaryota</taxon>
        <taxon>Metazoa</taxon>
        <taxon>Ecdysozoa</taxon>
        <taxon>Arthropoda</taxon>
        <taxon>Chelicerata</taxon>
        <taxon>Arachnida</taxon>
        <taxon>Acari</taxon>
        <taxon>Parasitiformes</taxon>
        <taxon>Ixodida</taxon>
        <taxon>Ixodoidea</taxon>
        <taxon>Ixodidae</taxon>
        <taxon>Ixodinae</taxon>
        <taxon>Ixodes</taxon>
    </lineage>
</organism>
<sequence>MDLQATETSAGQPGSLSLTRNTAAAPAAAVACPPSIIIRPHTNPFAPLMDLEHAQHEEGKLLDLSPNVRVISTAKHGQKRARGTLSSVSTAASTRSVMSTNQTRGVEMEAAPTPSDASTQDPTLEESDWQRVTYRRKKNSRLASESSSSGRPIYQHTVILKPTQPCRIMDEHFIKIDEAITRHISTYLKIDNQHDLPKFLTRYLNRSNQIAVDAAETRVRDALVTIDHLPIKGQVVPFQAYETIRHGQIRGIIRNAGGMLATELMQNLHCRKCEILSARPLGEHQHQLPQTDLDQRLAQLEQTILQKVQQAIENAIERPTSLHAWACPDPSFPKVTAIELWRSLLAYVQDPAAPPVDEIVEREPQVKLCCVRVLDKLVQLGYRRGDGGADNAAGPAAHNFMGMNSIIANVASGVITFSTLGHVASRRGVRNLPDLKRPWLDASEMAMLPERRDLASTPNSVPPLSLFQFFFIPFPPPSLYGGYSPLPSCWDMISDSLLQIEKS</sequence>
<keyword evidence="2" id="KW-1185">Reference proteome</keyword>
<evidence type="ECO:0000313" key="1">
    <source>
        <dbReference type="EMBL" id="KAG0443213.1"/>
    </source>
</evidence>
<evidence type="ECO:0000313" key="2">
    <source>
        <dbReference type="Proteomes" id="UP000805193"/>
    </source>
</evidence>
<proteinExistence type="predicted"/>
<dbReference type="EMBL" id="JABSTQ010003727">
    <property type="protein sequence ID" value="KAG0443213.1"/>
    <property type="molecule type" value="Genomic_DNA"/>
</dbReference>
<comment type="caution">
    <text evidence="1">The sequence shown here is derived from an EMBL/GenBank/DDBJ whole genome shotgun (WGS) entry which is preliminary data.</text>
</comment>
<dbReference type="Proteomes" id="UP000805193">
    <property type="component" value="Unassembled WGS sequence"/>
</dbReference>